<proteinExistence type="predicted"/>
<dbReference type="EMBL" id="LGRX02030095">
    <property type="protein sequence ID" value="KAK3246125.1"/>
    <property type="molecule type" value="Genomic_DNA"/>
</dbReference>
<dbReference type="AlphaFoldDB" id="A0AAE0C233"/>
<gene>
    <name evidence="2" type="ORF">CYMTET_44346</name>
</gene>
<organism evidence="2 3">
    <name type="scientific">Cymbomonas tetramitiformis</name>
    <dbReference type="NCBI Taxonomy" id="36881"/>
    <lineage>
        <taxon>Eukaryota</taxon>
        <taxon>Viridiplantae</taxon>
        <taxon>Chlorophyta</taxon>
        <taxon>Pyramimonadophyceae</taxon>
        <taxon>Pyramimonadales</taxon>
        <taxon>Pyramimonadaceae</taxon>
        <taxon>Cymbomonas</taxon>
    </lineage>
</organism>
<keyword evidence="3" id="KW-1185">Reference proteome</keyword>
<evidence type="ECO:0000256" key="1">
    <source>
        <dbReference type="SAM" id="Coils"/>
    </source>
</evidence>
<name>A0AAE0C233_9CHLO</name>
<comment type="caution">
    <text evidence="2">The sequence shown here is derived from an EMBL/GenBank/DDBJ whole genome shotgun (WGS) entry which is preliminary data.</text>
</comment>
<reference evidence="2 3" key="1">
    <citation type="journal article" date="2015" name="Genome Biol. Evol.">
        <title>Comparative Genomics of a Bacterivorous Green Alga Reveals Evolutionary Causalities and Consequences of Phago-Mixotrophic Mode of Nutrition.</title>
        <authorList>
            <person name="Burns J.A."/>
            <person name="Paasch A."/>
            <person name="Narechania A."/>
            <person name="Kim E."/>
        </authorList>
    </citation>
    <scope>NUCLEOTIDE SEQUENCE [LARGE SCALE GENOMIC DNA]</scope>
    <source>
        <strain evidence="2 3">PLY_AMNH</strain>
    </source>
</reference>
<dbReference type="Proteomes" id="UP001190700">
    <property type="component" value="Unassembled WGS sequence"/>
</dbReference>
<protein>
    <submittedName>
        <fullName evidence="2">Uncharacterized protein</fullName>
    </submittedName>
</protein>
<sequence length="535" mass="60121">MSIEHYQKENARLTWKVVLTNVNKKKKEEAYELHNNTLKTKITEQTQSLQRCQQRLEACDDSIRATIDKKNEADKARNECQADLGNCASTLSFCEDARNDLIDVTEEKVKELNECNKKNERLAQRLQQRNSNMDVSRDSKNLRESELVREIRTVSKRLHATGISGPILTETLHAIGEEYFALQNPTLITGPCVLYMTAWHRPIICRMAAILETIPATPETVVRLPLNNYPVPPVALVNEFKQLLNLSIPDSSFSQLAQCNKKLQKSLRADDSRSFKQDILDSEAADSVVPIAAPSRLQRVCTLRNVTFAIFACAAPAALHALHTWHDANMHNMDVLEEGFTAMCDWTTSDPAILPTLNAYFAVSQYNSSVFTETRATASVTAGFFECYYEARTVYSPKETHTPSPTDSFPSINETPNSPVAVVPYIPPPNESPLSPWLREKVYALDDPYDHLMGKHGSTDTLTRNCGSDLVSYHTQKKPLKESLLYAIYNFLASFLPGSENVSTRMPTCALSGGDGDRYKTVLNSMLHEMTQTRF</sequence>
<evidence type="ECO:0000313" key="2">
    <source>
        <dbReference type="EMBL" id="KAK3246125.1"/>
    </source>
</evidence>
<keyword evidence="1" id="KW-0175">Coiled coil</keyword>
<feature type="coiled-coil region" evidence="1">
    <location>
        <begin position="105"/>
        <end position="132"/>
    </location>
</feature>
<accession>A0AAE0C233</accession>
<evidence type="ECO:0000313" key="3">
    <source>
        <dbReference type="Proteomes" id="UP001190700"/>
    </source>
</evidence>